<evidence type="ECO:0000256" key="1">
    <source>
        <dbReference type="ARBA" id="ARBA00004651"/>
    </source>
</evidence>
<keyword evidence="3 7" id="KW-1003">Cell membrane</keyword>
<sequence>MDGWQHIVPTLALTMLRPLGMLVLMPMFSARALGGGLIRNALVLVMALPALPMQLAQAAPFAAQLSELSLPALALRVMQEFAIGLVMGFCATIPFWAIDMASTVIDTVRGTSMASVLNPMLEEQSSVFGVLFTQVLAVLFLVGGGFNAMLTALYASYQSMPLLGGWHLSASFPGFIAHQWQLMMELCIGFALPALVVMVLIDAALGLVNRSAQQLNVFFVAMPIKSALALFVLAIGMSYAVGAFQQRFDAFGGVVANLLGTMR</sequence>
<dbReference type="PANTHER" id="PTHR30065:SF7">
    <property type="entry name" value="SECRETION SYSTEM APPARATUS PROTEIN SSAT"/>
    <property type="match status" value="1"/>
</dbReference>
<comment type="subcellular location">
    <subcellularLocation>
        <location evidence="1 7">Cell membrane</location>
        <topology evidence="1 7">Multi-pass membrane protein</topology>
    </subcellularLocation>
</comment>
<evidence type="ECO:0000313" key="8">
    <source>
        <dbReference type="EMBL" id="KAA6120726.1"/>
    </source>
</evidence>
<protein>
    <submittedName>
        <fullName evidence="8">EscT/YscT/HrcT family type III secretion system export apparatus protein</fullName>
    </submittedName>
</protein>
<gene>
    <name evidence="8" type="ORF">F1599_16180</name>
</gene>
<evidence type="ECO:0000256" key="3">
    <source>
        <dbReference type="ARBA" id="ARBA00022475"/>
    </source>
</evidence>
<evidence type="ECO:0000256" key="5">
    <source>
        <dbReference type="ARBA" id="ARBA00022989"/>
    </source>
</evidence>
<feature type="transmembrane region" description="Helical" evidence="7">
    <location>
        <begin position="81"/>
        <end position="105"/>
    </location>
</feature>
<dbReference type="NCBIfam" id="TIGR01401">
    <property type="entry name" value="fliR_like_III"/>
    <property type="match status" value="1"/>
</dbReference>
<dbReference type="AlphaFoldDB" id="A0A5M8AF81"/>
<organism evidence="8 9">
    <name type="scientific">Cupriavidus cauae</name>
    <dbReference type="NCBI Taxonomy" id="2608999"/>
    <lineage>
        <taxon>Bacteria</taxon>
        <taxon>Pseudomonadati</taxon>
        <taxon>Pseudomonadota</taxon>
        <taxon>Betaproteobacteria</taxon>
        <taxon>Burkholderiales</taxon>
        <taxon>Burkholderiaceae</taxon>
        <taxon>Cupriavidus</taxon>
    </lineage>
</organism>
<feature type="transmembrane region" description="Helical" evidence="7">
    <location>
        <begin position="217"/>
        <end position="241"/>
    </location>
</feature>
<keyword evidence="6 7" id="KW-0472">Membrane</keyword>
<keyword evidence="5 7" id="KW-1133">Transmembrane helix</keyword>
<evidence type="ECO:0000256" key="6">
    <source>
        <dbReference type="ARBA" id="ARBA00023136"/>
    </source>
</evidence>
<dbReference type="InterPro" id="IPR006304">
    <property type="entry name" value="T3SS_SpaR/YscT"/>
</dbReference>
<dbReference type="PANTHER" id="PTHR30065">
    <property type="entry name" value="FLAGELLAR BIOSYNTHETIC PROTEIN FLIR"/>
    <property type="match status" value="1"/>
</dbReference>
<dbReference type="Proteomes" id="UP000324324">
    <property type="component" value="Unassembled WGS sequence"/>
</dbReference>
<dbReference type="InterPro" id="IPR002010">
    <property type="entry name" value="T3SS_IM_R"/>
</dbReference>
<name>A0A5M8AF81_9BURK</name>
<dbReference type="EMBL" id="VWRN01000045">
    <property type="protein sequence ID" value="KAA6120726.1"/>
    <property type="molecule type" value="Genomic_DNA"/>
</dbReference>
<evidence type="ECO:0000256" key="2">
    <source>
        <dbReference type="ARBA" id="ARBA00009772"/>
    </source>
</evidence>
<keyword evidence="9" id="KW-1185">Reference proteome</keyword>
<evidence type="ECO:0000313" key="9">
    <source>
        <dbReference type="Proteomes" id="UP000324324"/>
    </source>
</evidence>
<dbReference type="RefSeq" id="WP_150083755.1">
    <property type="nucleotide sequence ID" value="NZ_VWRN01000045.1"/>
</dbReference>
<comment type="caution">
    <text evidence="8">The sequence shown here is derived from an EMBL/GenBank/DDBJ whole genome shotgun (WGS) entry which is preliminary data.</text>
</comment>
<dbReference type="Pfam" id="PF01311">
    <property type="entry name" value="Bac_export_1"/>
    <property type="match status" value="1"/>
</dbReference>
<dbReference type="PRINTS" id="PR00953">
    <property type="entry name" value="TYPE3IMRPROT"/>
</dbReference>
<dbReference type="GO" id="GO:0005886">
    <property type="term" value="C:plasma membrane"/>
    <property type="evidence" value="ECO:0007669"/>
    <property type="project" value="UniProtKB-SubCell"/>
</dbReference>
<evidence type="ECO:0000256" key="4">
    <source>
        <dbReference type="ARBA" id="ARBA00022692"/>
    </source>
</evidence>
<feature type="transmembrane region" description="Helical" evidence="7">
    <location>
        <begin position="182"/>
        <end position="205"/>
    </location>
</feature>
<feature type="transmembrane region" description="Helical" evidence="7">
    <location>
        <begin position="126"/>
        <end position="155"/>
    </location>
</feature>
<evidence type="ECO:0000256" key="7">
    <source>
        <dbReference type="RuleBase" id="RU362072"/>
    </source>
</evidence>
<keyword evidence="4 7" id="KW-0812">Transmembrane</keyword>
<accession>A0A5M8AF81</accession>
<dbReference type="GO" id="GO:0006605">
    <property type="term" value="P:protein targeting"/>
    <property type="evidence" value="ECO:0007669"/>
    <property type="project" value="UniProtKB-UniRule"/>
</dbReference>
<feature type="transmembrane region" description="Helical" evidence="7">
    <location>
        <begin position="41"/>
        <end position="61"/>
    </location>
</feature>
<proteinExistence type="inferred from homology"/>
<feature type="transmembrane region" description="Helical" evidence="7">
    <location>
        <begin position="6"/>
        <end position="29"/>
    </location>
</feature>
<reference evidence="8 9" key="1">
    <citation type="submission" date="2019-09" db="EMBL/GenBank/DDBJ databases">
        <title>Isolation of a novel species in the genus Cupriavidus from patients with sepsis using whole genome sequencing.</title>
        <authorList>
            <person name="Kweon O.J."/>
            <person name="Lee M.-K."/>
        </authorList>
    </citation>
    <scope>NUCLEOTIDE SEQUENCE [LARGE SCALE GENOMIC DNA]</scope>
    <source>
        <strain evidence="8 9">MKL-01</strain>
    </source>
</reference>
<comment type="similarity">
    <text evidence="2 7">Belongs to the FliR/MopE/SpaR family.</text>
</comment>